<gene>
    <name evidence="1" type="ORF">MKS88_002608</name>
</gene>
<name>A0ACB9YB49_PLABR</name>
<keyword evidence="2" id="KW-1185">Reference proteome</keyword>
<reference evidence="1" key="1">
    <citation type="submission" date="2022-06" db="EMBL/GenBank/DDBJ databases">
        <title>The First Complete Genome of the Simian Malaria Parasite Plasmodium brasilianum.</title>
        <authorList>
            <person name="Bajic M."/>
            <person name="Ravishankar S."/>
        </authorList>
    </citation>
    <scope>NUCLEOTIDE SEQUENCE</scope>
    <source>
        <strain evidence="1">Bolivian I</strain>
    </source>
</reference>
<evidence type="ECO:0000313" key="1">
    <source>
        <dbReference type="EMBL" id="KAI4839092.1"/>
    </source>
</evidence>
<proteinExistence type="predicted"/>
<protein>
    <submittedName>
        <fullName evidence="1">Uncharacterized protein</fullName>
    </submittedName>
</protein>
<accession>A0ACB9YB49</accession>
<evidence type="ECO:0000313" key="2">
    <source>
        <dbReference type="Proteomes" id="UP001056978"/>
    </source>
</evidence>
<organism evidence="1 2">
    <name type="scientific">Plasmodium brasilianum</name>
    <dbReference type="NCBI Taxonomy" id="5824"/>
    <lineage>
        <taxon>Eukaryota</taxon>
        <taxon>Sar</taxon>
        <taxon>Alveolata</taxon>
        <taxon>Apicomplexa</taxon>
        <taxon>Aconoidasida</taxon>
        <taxon>Haemosporida</taxon>
        <taxon>Plasmodiidae</taxon>
        <taxon>Plasmodium</taxon>
        <taxon>Plasmodium (Plasmodium)</taxon>
    </lineage>
</organism>
<dbReference type="Proteomes" id="UP001056978">
    <property type="component" value="Chromosome 8"/>
</dbReference>
<dbReference type="EMBL" id="CM043776">
    <property type="protein sequence ID" value="KAI4839092.1"/>
    <property type="molecule type" value="Genomic_DNA"/>
</dbReference>
<comment type="caution">
    <text evidence="1">The sequence shown here is derived from an EMBL/GenBank/DDBJ whole genome shotgun (WGS) entry which is preliminary data.</text>
</comment>
<sequence length="503" mass="59047">MSSTSDNSWEKLLVGSPSYHIYKQFDNEVNEAKYDRYCSPFKNSGNGADLEYLKLCKKMSRNTDILSKYHNKNEFTTLCSHYRYWTYYNIKRVLGEKTGNDKAKPIIHKFMQTQNNINEIYNAYYCKYDFENDILERLNIMNEEKYLYDYFQNYDNIKTSDACNAVKSEEYEKYLNHIIELYNKHKTQKECCIGSFWPECEDYFKCNDEFDPKKLLSTLNSNISKKCDNLTNTQTTLTSGVTSHSGSSKADFRSSIYLVSCTDIPKDRPSVDTLVGSRIRCHVLPSSTASLNNSTSSFTHPRLIIRDNQVSSGSSRSRNHLSNSDASNVIKYKSGENHTSCEDPLLVRHKSGTCVEPDVRKTNTIGFTPFGRFFHKKVSRKKRTDDYYDDPYTRQFIIRAPKYGRRRTGNRGLQFSYYSSLETESRNLIIFLYNFEEKWLYDVIGIKEDFQSNLYDVFSKCIDNEWMEWLKPHILDYIPSNFERMFNENMSFYNKIAISILMN</sequence>